<reference evidence="5 6" key="1">
    <citation type="submission" date="2022-11" db="EMBL/GenBank/DDBJ databases">
        <title>Minimal conservation of predation-associated metabolite biosynthetic gene clusters underscores biosynthetic potential of Myxococcota including descriptions for ten novel species: Archangium lansinium sp. nov., Myxococcus landrumus sp. nov., Nannocystis bai.</title>
        <authorList>
            <person name="Ahearne A."/>
            <person name="Stevens C."/>
            <person name="Dowd S."/>
        </authorList>
    </citation>
    <scope>NUCLEOTIDE SEQUENCE [LARGE SCALE GENOMIC DNA]</scope>
    <source>
        <strain evidence="5 6">NCELM</strain>
    </source>
</reference>
<feature type="domain" description="TauD/TfdA-like" evidence="4">
    <location>
        <begin position="7"/>
        <end position="284"/>
    </location>
</feature>
<evidence type="ECO:0000256" key="1">
    <source>
        <dbReference type="ARBA" id="ARBA00001954"/>
    </source>
</evidence>
<keyword evidence="2" id="KW-0560">Oxidoreductase</keyword>
<dbReference type="InterPro" id="IPR050411">
    <property type="entry name" value="AlphaKG_dependent_hydroxylases"/>
</dbReference>
<dbReference type="PANTHER" id="PTHR10696">
    <property type="entry name" value="GAMMA-BUTYROBETAINE HYDROXYLASE-RELATED"/>
    <property type="match status" value="1"/>
</dbReference>
<keyword evidence="6" id="KW-1185">Reference proteome</keyword>
<dbReference type="Proteomes" id="UP001217838">
    <property type="component" value="Unassembled WGS sequence"/>
</dbReference>
<dbReference type="Gene3D" id="3.60.130.10">
    <property type="entry name" value="Clavaminate synthase-like"/>
    <property type="match status" value="1"/>
</dbReference>
<keyword evidence="3" id="KW-0045">Antibiotic biosynthesis</keyword>
<organism evidence="5 6">
    <name type="scientific">Nannocystis radixulma</name>
    <dbReference type="NCBI Taxonomy" id="2995305"/>
    <lineage>
        <taxon>Bacteria</taxon>
        <taxon>Pseudomonadati</taxon>
        <taxon>Myxococcota</taxon>
        <taxon>Polyangia</taxon>
        <taxon>Nannocystales</taxon>
        <taxon>Nannocystaceae</taxon>
        <taxon>Nannocystis</taxon>
    </lineage>
</organism>
<dbReference type="SUPFAM" id="SSF51197">
    <property type="entry name" value="Clavaminate synthase-like"/>
    <property type="match status" value="1"/>
</dbReference>
<dbReference type="EMBL" id="JAQNDN010000003">
    <property type="protein sequence ID" value="MDC0667995.1"/>
    <property type="molecule type" value="Genomic_DNA"/>
</dbReference>
<comment type="caution">
    <text evidence="5">The sequence shown here is derived from an EMBL/GenBank/DDBJ whole genome shotgun (WGS) entry which is preliminary data.</text>
</comment>
<dbReference type="Pfam" id="PF02668">
    <property type="entry name" value="TauD"/>
    <property type="match status" value="1"/>
</dbReference>
<evidence type="ECO:0000256" key="2">
    <source>
        <dbReference type="ARBA" id="ARBA00023002"/>
    </source>
</evidence>
<keyword evidence="5" id="KW-0223">Dioxygenase</keyword>
<evidence type="ECO:0000256" key="3">
    <source>
        <dbReference type="ARBA" id="ARBA00023194"/>
    </source>
</evidence>
<comment type="cofactor">
    <cofactor evidence="1">
        <name>Fe(2+)</name>
        <dbReference type="ChEBI" id="CHEBI:29033"/>
    </cofactor>
</comment>
<sequence length="290" mass="33059">MFHETKLTPSWGTLLERRDDVRITALPRAELVDRFKSAGAVLFRGFDVGEDEFQAFSEMYGRTFVGNLHAGAHREMVADQGRTSTVNLGNNLVGHHCEMSYSPLRPELLWFHCVKPAAKGGETFLADGIELWARIDPELQRRFSEQRIVYEFPRAGADVWPVYTGGSHDATETARRLATMPEIRHRLHDDGTIDIECLLSAVRPGRWRDEPAFVNSLIVHMNGQVRFEDGSPISQDMKWQLLAAAQAVTTSIRWRAGDVLFVDNTRMMHGRMPFADRTRRIHVRMSHADF</sequence>
<evidence type="ECO:0000313" key="6">
    <source>
        <dbReference type="Proteomes" id="UP001217838"/>
    </source>
</evidence>
<proteinExistence type="predicted"/>
<dbReference type="PANTHER" id="PTHR10696:SF56">
    <property type="entry name" value="TAUD_TFDA-LIKE DOMAIN-CONTAINING PROTEIN"/>
    <property type="match status" value="1"/>
</dbReference>
<dbReference type="RefSeq" id="WP_271996661.1">
    <property type="nucleotide sequence ID" value="NZ_JAQNDN010000003.1"/>
</dbReference>
<dbReference type="InterPro" id="IPR003819">
    <property type="entry name" value="TauD/TfdA-like"/>
</dbReference>
<dbReference type="GO" id="GO:0051213">
    <property type="term" value="F:dioxygenase activity"/>
    <property type="evidence" value="ECO:0007669"/>
    <property type="project" value="UniProtKB-KW"/>
</dbReference>
<name>A0ABT5B1L7_9BACT</name>
<dbReference type="InterPro" id="IPR042098">
    <property type="entry name" value="TauD-like_sf"/>
</dbReference>
<accession>A0ABT5B1L7</accession>
<gene>
    <name evidence="5" type="ORF">POL58_09620</name>
</gene>
<protein>
    <submittedName>
        <fullName evidence="5">TauD/TfdA family dioxygenase</fullName>
    </submittedName>
</protein>
<evidence type="ECO:0000259" key="4">
    <source>
        <dbReference type="Pfam" id="PF02668"/>
    </source>
</evidence>
<evidence type="ECO:0000313" key="5">
    <source>
        <dbReference type="EMBL" id="MDC0667995.1"/>
    </source>
</evidence>